<protein>
    <submittedName>
        <fullName evidence="1">Uncharacterized protein</fullName>
    </submittedName>
</protein>
<sequence>MTPPLSDWLTTGYKRKSAPCPLSGNIVCPCIVPSLPWSQPKHIGKIETFLWSMGCTNTLAMLNKPKGIGHIQSRGPYHLMLRPGHWACRIPCFALLQIHMDVHTNYRDYGPFHSLLCNSPEIRQAAVVALIDQHQPQSPDLRVPESWFHGYGAAIISTYPTSLS</sequence>
<evidence type="ECO:0000313" key="1">
    <source>
        <dbReference type="EMBL" id="KAE8322223.1"/>
    </source>
</evidence>
<organism evidence="1 2">
    <name type="scientific">Aspergillus sergii</name>
    <dbReference type="NCBI Taxonomy" id="1034303"/>
    <lineage>
        <taxon>Eukaryota</taxon>
        <taxon>Fungi</taxon>
        <taxon>Dikarya</taxon>
        <taxon>Ascomycota</taxon>
        <taxon>Pezizomycotina</taxon>
        <taxon>Eurotiomycetes</taxon>
        <taxon>Eurotiomycetidae</taxon>
        <taxon>Eurotiales</taxon>
        <taxon>Aspergillaceae</taxon>
        <taxon>Aspergillus</taxon>
        <taxon>Aspergillus subgen. Circumdati</taxon>
    </lineage>
</organism>
<proteinExistence type="predicted"/>
<dbReference type="Proteomes" id="UP000325945">
    <property type="component" value="Unassembled WGS sequence"/>
</dbReference>
<name>A0A5N6WN85_9EURO</name>
<dbReference type="EMBL" id="ML741850">
    <property type="protein sequence ID" value="KAE8322223.1"/>
    <property type="molecule type" value="Genomic_DNA"/>
</dbReference>
<dbReference type="AlphaFoldDB" id="A0A5N6WN85"/>
<evidence type="ECO:0000313" key="2">
    <source>
        <dbReference type="Proteomes" id="UP000325945"/>
    </source>
</evidence>
<reference evidence="2" key="1">
    <citation type="submission" date="2019-04" db="EMBL/GenBank/DDBJ databases">
        <title>Friends and foes A comparative genomics studyof 23 Aspergillus species from section Flavi.</title>
        <authorList>
            <consortium name="DOE Joint Genome Institute"/>
            <person name="Kjaerbolling I."/>
            <person name="Vesth T."/>
            <person name="Frisvad J.C."/>
            <person name="Nybo J.L."/>
            <person name="Theobald S."/>
            <person name="Kildgaard S."/>
            <person name="Isbrandt T."/>
            <person name="Kuo A."/>
            <person name="Sato A."/>
            <person name="Lyhne E.K."/>
            <person name="Kogle M.E."/>
            <person name="Wiebenga A."/>
            <person name="Kun R.S."/>
            <person name="Lubbers R.J."/>
            <person name="Makela M.R."/>
            <person name="Barry K."/>
            <person name="Chovatia M."/>
            <person name="Clum A."/>
            <person name="Daum C."/>
            <person name="Haridas S."/>
            <person name="He G."/>
            <person name="LaButti K."/>
            <person name="Lipzen A."/>
            <person name="Mondo S."/>
            <person name="Riley R."/>
            <person name="Salamov A."/>
            <person name="Simmons B.A."/>
            <person name="Magnuson J.K."/>
            <person name="Henrissat B."/>
            <person name="Mortensen U.H."/>
            <person name="Larsen T.O."/>
            <person name="Devries R.P."/>
            <person name="Grigoriev I.V."/>
            <person name="Machida M."/>
            <person name="Baker S.E."/>
            <person name="Andersen M.R."/>
        </authorList>
    </citation>
    <scope>NUCLEOTIDE SEQUENCE [LARGE SCALE GENOMIC DNA]</scope>
    <source>
        <strain evidence="2">CBS 130017</strain>
    </source>
</reference>
<accession>A0A5N6WN85</accession>
<keyword evidence="2" id="KW-1185">Reference proteome</keyword>
<gene>
    <name evidence="1" type="ORF">BDV39DRAFT_184211</name>
</gene>